<evidence type="ECO:0000256" key="1">
    <source>
        <dbReference type="SAM" id="Phobius"/>
    </source>
</evidence>
<dbReference type="EMBL" id="CAJFDH010000002">
    <property type="protein sequence ID" value="CAD5213127.1"/>
    <property type="molecule type" value="Genomic_DNA"/>
</dbReference>
<feature type="transmembrane region" description="Helical" evidence="1">
    <location>
        <begin position="285"/>
        <end position="305"/>
    </location>
</feature>
<keyword evidence="1" id="KW-0812">Transmembrane</keyword>
<keyword evidence="1" id="KW-1133">Transmembrane helix</keyword>
<dbReference type="Proteomes" id="UP000614601">
    <property type="component" value="Unassembled WGS sequence"/>
</dbReference>
<proteinExistence type="predicted"/>
<reference evidence="2" key="1">
    <citation type="submission" date="2020-09" db="EMBL/GenBank/DDBJ databases">
        <authorList>
            <person name="Kikuchi T."/>
        </authorList>
    </citation>
    <scope>NUCLEOTIDE SEQUENCE</scope>
    <source>
        <strain evidence="2">SH1</strain>
    </source>
</reference>
<evidence type="ECO:0000313" key="3">
    <source>
        <dbReference type="Proteomes" id="UP000614601"/>
    </source>
</evidence>
<comment type="caution">
    <text evidence="2">The sequence shown here is derived from an EMBL/GenBank/DDBJ whole genome shotgun (WGS) entry which is preliminary data.</text>
</comment>
<dbReference type="AlphaFoldDB" id="A0A811KCA3"/>
<keyword evidence="3" id="KW-1185">Reference proteome</keyword>
<gene>
    <name evidence="2" type="ORF">BOKJ2_LOCUS4928</name>
</gene>
<evidence type="ECO:0000313" key="2">
    <source>
        <dbReference type="EMBL" id="CAD5213127.1"/>
    </source>
</evidence>
<accession>A0A811KCA3</accession>
<dbReference type="EMBL" id="CAJFCW020000002">
    <property type="protein sequence ID" value="CAG9099233.1"/>
    <property type="molecule type" value="Genomic_DNA"/>
</dbReference>
<keyword evidence="1" id="KW-0472">Membrane</keyword>
<organism evidence="2 3">
    <name type="scientific">Bursaphelenchus okinawaensis</name>
    <dbReference type="NCBI Taxonomy" id="465554"/>
    <lineage>
        <taxon>Eukaryota</taxon>
        <taxon>Metazoa</taxon>
        <taxon>Ecdysozoa</taxon>
        <taxon>Nematoda</taxon>
        <taxon>Chromadorea</taxon>
        <taxon>Rhabditida</taxon>
        <taxon>Tylenchina</taxon>
        <taxon>Tylenchomorpha</taxon>
        <taxon>Aphelenchoidea</taxon>
        <taxon>Aphelenchoididae</taxon>
        <taxon>Bursaphelenchus</taxon>
    </lineage>
</organism>
<sequence>MTSDDSTEASVNSTVASVNSTVASVKSTVRKHKNPIEDKQDSLMELIRSAEFTSAFYPEGIRPNDFGFVHFMVKKSLVKVFEVKSVKLNNTVIYNRHKLNKHFKNTSRVLWSSEMEEDLYVIGDMEDGSTVVVANGKVSPHPLANVLKRHFVLLKGNLHIIDQYGTALPYDNLDAGFISNNITNWNFNFTSRPDKETVYAVNDDCYYANRAAAKWVYYKCPTMKLVFMPNKDGSATDYYSLEHLVSVSKDNHSFDQRMLQNTYIKVISSRQVEETEISDHPIINIVYVFMATLLLCIAIACYFAYRCIAPRIRKLVQERTLYAISHQEAIVNFLAELTSHASAASFLRAISYNGVDLAPTERNFPPLMYNEKGIPLANWPGITHHKNHGGTTFQYPGLEVPIYFADCVCEGAINMRTYVTLIRFNGVSLVHCLCNKPRCMSYEEIDAQYSVQVNPVTIGSRGSCWYSCEIEESGRVVDTFFSAGRLRELNDFMFLQSDNEAITFGLRKEPIVTMFHIGNLTEALVLAAINVGCQLLLSTSNELPNIQKIVGLLHEHLGGPPLRIKHMKFITLHVAFFAVSRIEDTEQRAQWKSKLEYIVELIERKK</sequence>
<dbReference type="Proteomes" id="UP000783686">
    <property type="component" value="Unassembled WGS sequence"/>
</dbReference>
<protein>
    <submittedName>
        <fullName evidence="2">Uncharacterized protein</fullName>
    </submittedName>
</protein>
<name>A0A811KCA3_9BILA</name>